<protein>
    <recommendedName>
        <fullName evidence="1">Helicase ATP-binding domain-containing protein</fullName>
    </recommendedName>
</protein>
<reference evidence="2" key="1">
    <citation type="submission" date="2019-08" db="EMBL/GenBank/DDBJ databases">
        <authorList>
            <person name="Kucharzyk K."/>
            <person name="Murdoch R.W."/>
            <person name="Higgins S."/>
            <person name="Loffler F."/>
        </authorList>
    </citation>
    <scope>NUCLEOTIDE SEQUENCE</scope>
</reference>
<dbReference type="InterPro" id="IPR027417">
    <property type="entry name" value="P-loop_NTPase"/>
</dbReference>
<accession>A0A644Y7V2</accession>
<dbReference type="EMBL" id="VSSQ01004307">
    <property type="protein sequence ID" value="MPM24625.1"/>
    <property type="molecule type" value="Genomic_DNA"/>
</dbReference>
<dbReference type="Pfam" id="PF08463">
    <property type="entry name" value="EcoEI_R_C"/>
    <property type="match status" value="1"/>
</dbReference>
<evidence type="ECO:0000259" key="1">
    <source>
        <dbReference type="PROSITE" id="PS51192"/>
    </source>
</evidence>
<dbReference type="CDD" id="cd18032">
    <property type="entry name" value="DEXHc_RE_I_III_res"/>
    <property type="match status" value="1"/>
</dbReference>
<dbReference type="Pfam" id="PF13643">
    <property type="entry name" value="DUF4145"/>
    <property type="match status" value="1"/>
</dbReference>
<proteinExistence type="predicted"/>
<dbReference type="SUPFAM" id="SSF52540">
    <property type="entry name" value="P-loop containing nucleoside triphosphate hydrolases"/>
    <property type="match status" value="2"/>
</dbReference>
<dbReference type="InterPro" id="IPR013670">
    <property type="entry name" value="EcoEI_R_C_dom"/>
</dbReference>
<dbReference type="InterPro" id="IPR007409">
    <property type="entry name" value="Restrct_endonuc_type1_HsdR_N"/>
</dbReference>
<dbReference type="InterPro" id="IPR006935">
    <property type="entry name" value="Helicase/UvrB_N"/>
</dbReference>
<name>A0A644Y7V2_9ZZZZ</name>
<dbReference type="Gene3D" id="3.90.1570.30">
    <property type="match status" value="1"/>
</dbReference>
<dbReference type="PROSITE" id="PS51192">
    <property type="entry name" value="HELICASE_ATP_BIND_1"/>
    <property type="match status" value="1"/>
</dbReference>
<comment type="caution">
    <text evidence="2">The sequence shown here is derived from an EMBL/GenBank/DDBJ whole genome shotgun (WGS) entry which is preliminary data.</text>
</comment>
<dbReference type="InterPro" id="IPR025285">
    <property type="entry name" value="DUF4145"/>
</dbReference>
<dbReference type="GO" id="GO:0003677">
    <property type="term" value="F:DNA binding"/>
    <property type="evidence" value="ECO:0007669"/>
    <property type="project" value="UniProtKB-KW"/>
</dbReference>
<evidence type="ECO:0000313" key="2">
    <source>
        <dbReference type="EMBL" id="MPM24625.1"/>
    </source>
</evidence>
<sequence>MTNFDFLLSDEQFATFANTAIAAEKIFHIDIASAVVSCRRAMEFAVKWIYSVDGSLVMPYQDKLVSLINTDEFKDIIGIELYKRLNYIRLVGNNANHNAKNITKDQAALALRNLHAFMDFIAYCYGKDYQGTKFNIALAEEQTASEVIIDHLDFEKLCEENKALKAELTARRENRENTYVENPVNLTEAATRCAYIDVMLTDAGWERGKNWFDEFPIDTMPNKSNLGFADYVLMGDDGRPLAVIEAKKTSVDVAVGRQQAKLYADNLESRFGRRPIIFLTNGYDTRIWIDQEQGYPERVVSGIYAKRDLEKEFNKMTMRAHLNNVRISDDISGRYYQKEAIKAVCEAFDRRNRRKALLVMATGSGKTRTVISLVDVLIKNGWAKNFLFLADRNSLVTQAKRAFHNLLPDVSITNLVEEKDNPNARGVFSTYQTMIGCIDESKDEEGGKLFTCGHFDLIIVDEAHRSIYNKYKDIFTYFDALLVGLTATPRDEIDKNTYAVFELEAGVPTYGYELQQAVEDKYLVDYRSIETKLKFMNEGIVYDELSEEEKKQYEELFTNENGEIPPALDSSALNEWIFNKDTIKQVLNILLTKGLKVNYGSTVGKAIIFAKNHLHAEKILAVWNQEYPEYPAHYCRVIDNYTNYAQSLLDEFSDRNKLPQIAISVDMLDTGIDVPEILNLVFFKKVMSKAKFWQMIGRGTRLCEGLLDGEDKQEFYIFDFCSNFEFFRVNGKGKDAAAGASLQQKLFDLKAEIVYKLQDLAYQTEELIAFRQGLVKELVDRVCALNRDNFAVKQHLRYVDLFGTKKTYEALTYENVLQIASEISPLILPEEDEYPAVRFDALMYQIELAYLVGKQFKKSKGDLRRKVAALTHYGTIPAVTAQKDFLHTLLHTDYIDRGGINEFENIRTKLRDLMKYIEFEPQAKYETNFADTVTAMEEYDSEMGQDYLVNYKKKVNYYIREHENNPAIAKLKTNKPLTRGDVAELEKILWSELGTKEDYQKEFGDTPLGELVRSIVGLDMTAAKESFSQFIDEANLDPRQIYFVNQIINYIVKNGMIKDLRVLQGSPFSDKGSVVEVFEDVNLWLGIRKAIDTINKNAAA</sequence>
<dbReference type="Gene3D" id="3.40.50.300">
    <property type="entry name" value="P-loop containing nucleotide triphosphate hydrolases"/>
    <property type="match status" value="2"/>
</dbReference>
<dbReference type="Pfam" id="PF04851">
    <property type="entry name" value="ResIII"/>
    <property type="match status" value="1"/>
</dbReference>
<gene>
    <name evidence="2" type="ORF">SDC9_71108</name>
</gene>
<dbReference type="Pfam" id="PF04313">
    <property type="entry name" value="HSDR_N"/>
    <property type="match status" value="1"/>
</dbReference>
<dbReference type="InterPro" id="IPR050742">
    <property type="entry name" value="Helicase_Restrict-Modif_Enz"/>
</dbReference>
<dbReference type="GO" id="GO:0005524">
    <property type="term" value="F:ATP binding"/>
    <property type="evidence" value="ECO:0007669"/>
    <property type="project" value="UniProtKB-KW"/>
</dbReference>
<dbReference type="GO" id="GO:0005829">
    <property type="term" value="C:cytosol"/>
    <property type="evidence" value="ECO:0007669"/>
    <property type="project" value="TreeGrafter"/>
</dbReference>
<dbReference type="GO" id="GO:0009307">
    <property type="term" value="P:DNA restriction-modification system"/>
    <property type="evidence" value="ECO:0007669"/>
    <property type="project" value="UniProtKB-KW"/>
</dbReference>
<feature type="domain" description="Helicase ATP-binding" evidence="1">
    <location>
        <begin position="347"/>
        <end position="507"/>
    </location>
</feature>
<dbReference type="PANTHER" id="PTHR47396">
    <property type="entry name" value="TYPE I RESTRICTION ENZYME ECOKI R PROTEIN"/>
    <property type="match status" value="1"/>
</dbReference>
<dbReference type="SMART" id="SM00487">
    <property type="entry name" value="DEXDc"/>
    <property type="match status" value="1"/>
</dbReference>
<dbReference type="PANTHER" id="PTHR47396:SF1">
    <property type="entry name" value="ATP-DEPENDENT HELICASE IRC3-RELATED"/>
    <property type="match status" value="1"/>
</dbReference>
<dbReference type="GO" id="GO:0009035">
    <property type="term" value="F:type I site-specific deoxyribonuclease activity"/>
    <property type="evidence" value="ECO:0007669"/>
    <property type="project" value="UniProtKB-EC"/>
</dbReference>
<organism evidence="2">
    <name type="scientific">bioreactor metagenome</name>
    <dbReference type="NCBI Taxonomy" id="1076179"/>
    <lineage>
        <taxon>unclassified sequences</taxon>
        <taxon>metagenomes</taxon>
        <taxon>ecological metagenomes</taxon>
    </lineage>
</organism>
<dbReference type="InterPro" id="IPR014001">
    <property type="entry name" value="Helicase_ATP-bd"/>
</dbReference>
<dbReference type="CDD" id="cd18799">
    <property type="entry name" value="SF2_C_EcoAI-like"/>
    <property type="match status" value="1"/>
</dbReference>
<dbReference type="AlphaFoldDB" id="A0A644Y7V2"/>